<dbReference type="SUPFAM" id="SSF103088">
    <property type="entry name" value="OmpA-like"/>
    <property type="match status" value="1"/>
</dbReference>
<evidence type="ECO:0000313" key="6">
    <source>
        <dbReference type="EMBL" id="MFB9230541.1"/>
    </source>
</evidence>
<dbReference type="PROSITE" id="PS51123">
    <property type="entry name" value="OMPA_2"/>
    <property type="match status" value="1"/>
</dbReference>
<feature type="domain" description="OmpA-like" evidence="5">
    <location>
        <begin position="63"/>
        <end position="179"/>
    </location>
</feature>
<dbReference type="InterPro" id="IPR006664">
    <property type="entry name" value="OMP_bac"/>
</dbReference>
<keyword evidence="2 4" id="KW-0472">Membrane</keyword>
<comment type="subcellular location">
    <subcellularLocation>
        <location evidence="1">Cell outer membrane</location>
    </subcellularLocation>
</comment>
<dbReference type="Proteomes" id="UP001589683">
    <property type="component" value="Unassembled WGS sequence"/>
</dbReference>
<dbReference type="PRINTS" id="PR01021">
    <property type="entry name" value="OMPADOMAIN"/>
</dbReference>
<evidence type="ECO:0000259" key="5">
    <source>
        <dbReference type="PROSITE" id="PS51123"/>
    </source>
</evidence>
<evidence type="ECO:0000256" key="2">
    <source>
        <dbReference type="ARBA" id="ARBA00023136"/>
    </source>
</evidence>
<protein>
    <submittedName>
        <fullName evidence="6">OmpA family protein</fullName>
    </submittedName>
</protein>
<dbReference type="InterPro" id="IPR050330">
    <property type="entry name" value="Bact_OuterMem_StrucFunc"/>
</dbReference>
<evidence type="ECO:0000256" key="1">
    <source>
        <dbReference type="ARBA" id="ARBA00004442"/>
    </source>
</evidence>
<dbReference type="InterPro" id="IPR036737">
    <property type="entry name" value="OmpA-like_sf"/>
</dbReference>
<gene>
    <name evidence="6" type="ORF">ACFFUT_01925</name>
</gene>
<sequence>MRGPLKSILIIAATASVAGCGQNVLGSFYSEAGSVIDGGDFGNTTMNNTQIQSGQRSYAVSLAHRFEAEVPSTINFAFNSSTLDAEAQQVLNRQANWILQFPEIQFRVFGHTDLVGSDAYNRTLGLRRAQAAVRYLVGRGVNRSRLQAVSSLGETQPLIATPNPERRNRRTVTQVSGFVQNNPMVLNGKYAEVVYREYVDSATERSTLITVPSQAKAEE</sequence>
<organism evidence="6 7">
    <name type="scientific">Pseudohalocynthiibacter aestuariivivens</name>
    <dbReference type="NCBI Taxonomy" id="1591409"/>
    <lineage>
        <taxon>Bacteria</taxon>
        <taxon>Pseudomonadati</taxon>
        <taxon>Pseudomonadota</taxon>
        <taxon>Alphaproteobacteria</taxon>
        <taxon>Rhodobacterales</taxon>
        <taxon>Paracoccaceae</taxon>
        <taxon>Pseudohalocynthiibacter</taxon>
    </lineage>
</organism>
<proteinExistence type="predicted"/>
<dbReference type="PANTHER" id="PTHR30329:SF21">
    <property type="entry name" value="LIPOPROTEIN YIAD-RELATED"/>
    <property type="match status" value="1"/>
</dbReference>
<keyword evidence="7" id="KW-1185">Reference proteome</keyword>
<dbReference type="Gene3D" id="3.30.1330.60">
    <property type="entry name" value="OmpA-like domain"/>
    <property type="match status" value="1"/>
</dbReference>
<accession>A0ABV5JAR1</accession>
<evidence type="ECO:0000256" key="3">
    <source>
        <dbReference type="ARBA" id="ARBA00023237"/>
    </source>
</evidence>
<keyword evidence="3" id="KW-0998">Cell outer membrane</keyword>
<reference evidence="6 7" key="1">
    <citation type="submission" date="2024-09" db="EMBL/GenBank/DDBJ databases">
        <authorList>
            <person name="Sun Q."/>
            <person name="Mori K."/>
        </authorList>
    </citation>
    <scope>NUCLEOTIDE SEQUENCE [LARGE SCALE GENOMIC DNA]</scope>
    <source>
        <strain evidence="6 7">CECT 8726</strain>
    </source>
</reference>
<dbReference type="CDD" id="cd07185">
    <property type="entry name" value="OmpA_C-like"/>
    <property type="match status" value="1"/>
</dbReference>
<evidence type="ECO:0000256" key="4">
    <source>
        <dbReference type="PROSITE-ProRule" id="PRU00473"/>
    </source>
</evidence>
<dbReference type="PROSITE" id="PS51257">
    <property type="entry name" value="PROKAR_LIPOPROTEIN"/>
    <property type="match status" value="1"/>
</dbReference>
<dbReference type="Pfam" id="PF00691">
    <property type="entry name" value="OmpA"/>
    <property type="match status" value="1"/>
</dbReference>
<evidence type="ECO:0000313" key="7">
    <source>
        <dbReference type="Proteomes" id="UP001589683"/>
    </source>
</evidence>
<dbReference type="PANTHER" id="PTHR30329">
    <property type="entry name" value="STATOR ELEMENT OF FLAGELLAR MOTOR COMPLEX"/>
    <property type="match status" value="1"/>
</dbReference>
<dbReference type="RefSeq" id="WP_213887565.1">
    <property type="nucleotide sequence ID" value="NZ_JAGFNU010000001.1"/>
</dbReference>
<name>A0ABV5JAR1_9RHOB</name>
<dbReference type="EMBL" id="JBHMEA010000007">
    <property type="protein sequence ID" value="MFB9230541.1"/>
    <property type="molecule type" value="Genomic_DNA"/>
</dbReference>
<dbReference type="InterPro" id="IPR006665">
    <property type="entry name" value="OmpA-like"/>
</dbReference>
<comment type="caution">
    <text evidence="6">The sequence shown here is derived from an EMBL/GenBank/DDBJ whole genome shotgun (WGS) entry which is preliminary data.</text>
</comment>